<dbReference type="Pfam" id="PF01040">
    <property type="entry name" value="UbiA"/>
    <property type="match status" value="1"/>
</dbReference>
<comment type="subcellular location">
    <subcellularLocation>
        <location evidence="1">Membrane</location>
        <topology evidence="1">Multi-pass membrane protein</topology>
    </subcellularLocation>
</comment>
<evidence type="ECO:0000256" key="3">
    <source>
        <dbReference type="ARBA" id="ARBA00022692"/>
    </source>
</evidence>
<dbReference type="Gene3D" id="1.10.357.140">
    <property type="entry name" value="UbiA prenyltransferase"/>
    <property type="match status" value="1"/>
</dbReference>
<dbReference type="PANTHER" id="PTHR11048">
    <property type="entry name" value="PRENYLTRANSFERASES"/>
    <property type="match status" value="1"/>
</dbReference>
<dbReference type="EMBL" id="VMNI01000014">
    <property type="protein sequence ID" value="TVO75005.1"/>
    <property type="molecule type" value="Genomic_DNA"/>
</dbReference>
<keyword evidence="2" id="KW-1003">Cell membrane</keyword>
<feature type="transmembrane region" description="Helical" evidence="6">
    <location>
        <begin position="420"/>
        <end position="438"/>
    </location>
</feature>
<dbReference type="GO" id="GO:0009247">
    <property type="term" value="P:glycolipid biosynthetic process"/>
    <property type="evidence" value="ECO:0007669"/>
    <property type="project" value="TreeGrafter"/>
</dbReference>
<feature type="transmembrane region" description="Helical" evidence="6">
    <location>
        <begin position="387"/>
        <end position="408"/>
    </location>
</feature>
<reference evidence="7 8" key="1">
    <citation type="submission" date="2019-07" db="EMBL/GenBank/DDBJ databases">
        <title>The pathways for chlorine oxyanion respiration interact through the shared metabolite chlorate.</title>
        <authorList>
            <person name="Barnum T.P."/>
            <person name="Cheng Y."/>
            <person name="Hill K.A."/>
            <person name="Lucas L.N."/>
            <person name="Carlson H.K."/>
            <person name="Coates J.D."/>
        </authorList>
    </citation>
    <scope>NUCLEOTIDE SEQUENCE [LARGE SCALE GENOMIC DNA]</scope>
    <source>
        <strain evidence="7 8">SFB-1</strain>
    </source>
</reference>
<dbReference type="Proteomes" id="UP000318349">
    <property type="component" value="Unassembled WGS sequence"/>
</dbReference>
<feature type="transmembrane region" description="Helical" evidence="6">
    <location>
        <begin position="340"/>
        <end position="358"/>
    </location>
</feature>
<feature type="transmembrane region" description="Helical" evidence="6">
    <location>
        <begin position="314"/>
        <end position="334"/>
    </location>
</feature>
<evidence type="ECO:0000313" key="7">
    <source>
        <dbReference type="EMBL" id="TVO75005.1"/>
    </source>
</evidence>
<organism evidence="7 8">
    <name type="scientific">Denitromonas halophila</name>
    <dbReference type="NCBI Taxonomy" id="1629404"/>
    <lineage>
        <taxon>Bacteria</taxon>
        <taxon>Pseudomonadati</taxon>
        <taxon>Pseudomonadota</taxon>
        <taxon>Betaproteobacteria</taxon>
        <taxon>Rhodocyclales</taxon>
        <taxon>Zoogloeaceae</taxon>
        <taxon>Denitromonas</taxon>
    </lineage>
</organism>
<sequence length="480" mass="52094">MTATAEVPLVVDLDGTLTPTDTLLESLIKLVKQSPLNLVWIAWWLLKGRARFKESVAQKVEISAAHLPYRQALVDYLIQQKSAGRRVILATAAHRSIAEAVSEHLGLFDAVLATEHDNNLKSASKLKAIRAKVGNEFAYAGDCAADLPIWNAATAAILVCVSPTTASRLNASVPIERSFPEESGGIAVWLRALRVHQWSKNLLLFVPLLTAFSFFDAGKLFSVLVGFIAFSLAASATYIANDLLDLENDRAHPRKRSRPFASASLPITHGLIVASLALTIAAALALMVSPGFAQLLLLYLVITSAYSWFLKEYVIIDVIVLSLLYTLRILAGSVASGIPISSWLLAFSVFIFLSLALVKRCAELMTLGELGKDATQGRDYRVTDLSVIWPLGVGAALCSVVIFGLFISDGATRARYATPDLLWLVAVGLIYWLTRLLIKTSRGEMNDDPIVYAVKDFGSRVTVLGLITLMLTAHFLTLGG</sequence>
<evidence type="ECO:0000256" key="5">
    <source>
        <dbReference type="ARBA" id="ARBA00023136"/>
    </source>
</evidence>
<keyword evidence="7" id="KW-0808">Transferase</keyword>
<gene>
    <name evidence="7" type="ORF">FHP89_14430</name>
</gene>
<dbReference type="Pfam" id="PF12710">
    <property type="entry name" value="HAD"/>
    <property type="match status" value="1"/>
</dbReference>
<feature type="transmembrane region" description="Helical" evidence="6">
    <location>
        <begin position="260"/>
        <end position="286"/>
    </location>
</feature>
<dbReference type="AlphaFoldDB" id="A0A558ERY6"/>
<dbReference type="SUPFAM" id="SSF56784">
    <property type="entry name" value="HAD-like"/>
    <property type="match status" value="1"/>
</dbReference>
<protein>
    <submittedName>
        <fullName evidence="7">UbiA family prenyltransferase</fullName>
    </submittedName>
</protein>
<accession>A0A558ERY6</accession>
<evidence type="ECO:0000256" key="2">
    <source>
        <dbReference type="ARBA" id="ARBA00022475"/>
    </source>
</evidence>
<comment type="caution">
    <text evidence="7">The sequence shown here is derived from an EMBL/GenBank/DDBJ whole genome shotgun (WGS) entry which is preliminary data.</text>
</comment>
<dbReference type="CDD" id="cd13963">
    <property type="entry name" value="PT_UbiA_2"/>
    <property type="match status" value="1"/>
</dbReference>
<dbReference type="GO" id="GO:0016765">
    <property type="term" value="F:transferase activity, transferring alkyl or aryl (other than methyl) groups"/>
    <property type="evidence" value="ECO:0007669"/>
    <property type="project" value="InterPro"/>
</dbReference>
<evidence type="ECO:0000256" key="4">
    <source>
        <dbReference type="ARBA" id="ARBA00022989"/>
    </source>
</evidence>
<evidence type="ECO:0000256" key="1">
    <source>
        <dbReference type="ARBA" id="ARBA00004141"/>
    </source>
</evidence>
<dbReference type="InterPro" id="IPR036412">
    <property type="entry name" value="HAD-like_sf"/>
</dbReference>
<dbReference type="NCBIfam" id="NF006088">
    <property type="entry name" value="PRK08238.1"/>
    <property type="match status" value="1"/>
</dbReference>
<dbReference type="InterPro" id="IPR044878">
    <property type="entry name" value="UbiA_sf"/>
</dbReference>
<proteinExistence type="predicted"/>
<dbReference type="InterPro" id="IPR000537">
    <property type="entry name" value="UbiA_prenyltransferase"/>
</dbReference>
<name>A0A558ERY6_9RHOO</name>
<evidence type="ECO:0000313" key="8">
    <source>
        <dbReference type="Proteomes" id="UP000318349"/>
    </source>
</evidence>
<keyword evidence="5 6" id="KW-0472">Membrane</keyword>
<dbReference type="Gene3D" id="3.40.50.1000">
    <property type="entry name" value="HAD superfamily/HAD-like"/>
    <property type="match status" value="1"/>
</dbReference>
<keyword evidence="3 6" id="KW-0812">Transmembrane</keyword>
<feature type="transmembrane region" description="Helical" evidence="6">
    <location>
        <begin position="292"/>
        <end position="309"/>
    </location>
</feature>
<dbReference type="InterPro" id="IPR039653">
    <property type="entry name" value="Prenyltransferase"/>
</dbReference>
<feature type="transmembrane region" description="Helical" evidence="6">
    <location>
        <begin position="459"/>
        <end position="478"/>
    </location>
</feature>
<dbReference type="PANTHER" id="PTHR11048:SF5">
    <property type="entry name" value="DECAPRENYL-PHOSPHATE PHOSPHORIBOSYLTRANSFERASE"/>
    <property type="match status" value="1"/>
</dbReference>
<feature type="transmembrane region" description="Helical" evidence="6">
    <location>
        <begin position="221"/>
        <end position="240"/>
    </location>
</feature>
<evidence type="ECO:0000256" key="6">
    <source>
        <dbReference type="SAM" id="Phobius"/>
    </source>
</evidence>
<keyword evidence="4 6" id="KW-1133">Transmembrane helix</keyword>
<dbReference type="GO" id="GO:0005886">
    <property type="term" value="C:plasma membrane"/>
    <property type="evidence" value="ECO:0007669"/>
    <property type="project" value="TreeGrafter"/>
</dbReference>
<dbReference type="InterPro" id="IPR023214">
    <property type="entry name" value="HAD_sf"/>
</dbReference>